<name>X2BDL7_CAPTE</name>
<evidence type="ECO:0000256" key="2">
    <source>
        <dbReference type="PROSITE-ProRule" id="PRU00504"/>
    </source>
</evidence>
<protein>
    <recommendedName>
        <fullName evidence="5">SMP-30/Gluconolactonase/LRE-like region domain-containing protein</fullName>
    </recommendedName>
</protein>
<dbReference type="InterPro" id="IPR001258">
    <property type="entry name" value="NHL_repeat"/>
</dbReference>
<keyword evidence="4" id="KW-1185">Reference proteome</keyword>
<evidence type="ECO:0000313" key="3">
    <source>
        <dbReference type="EnsemblMetazoa" id="CapteP99644"/>
    </source>
</evidence>
<keyword evidence="1" id="KW-0677">Repeat</keyword>
<dbReference type="STRING" id="283909.R7TRX2"/>
<organism evidence="3 4">
    <name type="scientific">Capitella teleta</name>
    <name type="common">Polychaete worm</name>
    <dbReference type="NCBI Taxonomy" id="283909"/>
    <lineage>
        <taxon>Eukaryota</taxon>
        <taxon>Metazoa</taxon>
        <taxon>Spiralia</taxon>
        <taxon>Lophotrochozoa</taxon>
        <taxon>Annelida</taxon>
        <taxon>Polychaeta</taxon>
        <taxon>Sedentaria</taxon>
        <taxon>Scolecida</taxon>
        <taxon>Capitellidae</taxon>
        <taxon>Capitella</taxon>
    </lineage>
</organism>
<evidence type="ECO:0000256" key="1">
    <source>
        <dbReference type="ARBA" id="ARBA00022737"/>
    </source>
</evidence>
<reference evidence="4" key="2">
    <citation type="journal article" date="2013" name="Nature">
        <title>Insights into bilaterian evolution from three spiralian genomes.</title>
        <authorList>
            <person name="Simakov O."/>
            <person name="Marletaz F."/>
            <person name="Cho S.J."/>
            <person name="Edsinger-Gonzales E."/>
            <person name="Havlak P."/>
            <person name="Hellsten U."/>
            <person name="Kuo D.H."/>
            <person name="Larsson T."/>
            <person name="Lv J."/>
            <person name="Arendt D."/>
            <person name="Savage R."/>
            <person name="Osoegawa K."/>
            <person name="de Jong P."/>
            <person name="Grimwood J."/>
            <person name="Chapman J.A."/>
            <person name="Shapiro H."/>
            <person name="Aerts A."/>
            <person name="Otillar R.P."/>
            <person name="Terry A.Y."/>
            <person name="Boore J.L."/>
            <person name="Grigoriev I.V."/>
            <person name="Lindberg D.R."/>
            <person name="Seaver E.C."/>
            <person name="Weisblat D.A."/>
            <person name="Putnam N.H."/>
            <person name="Rokhsar D.S."/>
        </authorList>
    </citation>
    <scope>NUCLEOTIDE SEQUENCE</scope>
    <source>
        <strain evidence="4">I ESC-2004</strain>
    </source>
</reference>
<dbReference type="SUPFAM" id="SSF101898">
    <property type="entry name" value="NHL repeat"/>
    <property type="match status" value="1"/>
</dbReference>
<sequence length="241" mass="27162">MVKVFSWKGKFRFCIGNKGKAAFKRPSAVVTNAQGEIFVKDDVQISMFTDDGQFIRTIGAAVLQRPYGLALTNDGHLLVIDHGRKAGDASVVRFEQDGRLVKRSPFEPLSNAAYSKCRFIAVWRDSLYVVDLGKSVVYVTDFDGKEKRRFGQFGRNEGDFREPSGISVDPKGFVYIADSKNDRIQIFDAEGTFLSLVSLNHNLLRPSDIHVTSDKYLLVSNYLKHNAHVYLLTPFESDRNI</sequence>
<dbReference type="PROSITE" id="PS51125">
    <property type="entry name" value="NHL"/>
    <property type="match status" value="1"/>
</dbReference>
<proteinExistence type="predicted"/>
<reference evidence="3" key="3">
    <citation type="submission" date="2015-06" db="UniProtKB">
        <authorList>
            <consortium name="EnsemblMetazoa"/>
        </authorList>
    </citation>
    <scope>IDENTIFICATION</scope>
</reference>
<dbReference type="CDD" id="cd05819">
    <property type="entry name" value="NHL"/>
    <property type="match status" value="1"/>
</dbReference>
<dbReference type="OrthoDB" id="342730at2759"/>
<dbReference type="Pfam" id="PF01436">
    <property type="entry name" value="NHL"/>
    <property type="match status" value="1"/>
</dbReference>
<dbReference type="Proteomes" id="UP000014760">
    <property type="component" value="Unassembled WGS sequence"/>
</dbReference>
<dbReference type="HOGENOM" id="CLU_008645_2_3_1"/>
<accession>X2BDL7</accession>
<dbReference type="PANTHER" id="PTHR24104">
    <property type="entry name" value="E3 UBIQUITIN-PROTEIN LIGASE NHLRC1-RELATED"/>
    <property type="match status" value="1"/>
</dbReference>
<dbReference type="EnsemblMetazoa" id="CapteT99644">
    <property type="protein sequence ID" value="CapteP99644"/>
    <property type="gene ID" value="CapteG99644"/>
</dbReference>
<dbReference type="EMBL" id="AMQN01002573">
    <property type="status" value="NOT_ANNOTATED_CDS"/>
    <property type="molecule type" value="Genomic_DNA"/>
</dbReference>
<evidence type="ECO:0008006" key="5">
    <source>
        <dbReference type="Google" id="ProtNLM"/>
    </source>
</evidence>
<dbReference type="Gene3D" id="2.120.10.30">
    <property type="entry name" value="TolB, C-terminal domain"/>
    <property type="match status" value="2"/>
</dbReference>
<reference evidence="4" key="1">
    <citation type="submission" date="2012-12" db="EMBL/GenBank/DDBJ databases">
        <authorList>
            <person name="Hellsten U."/>
            <person name="Grimwood J."/>
            <person name="Chapman J.A."/>
            <person name="Shapiro H."/>
            <person name="Aerts A."/>
            <person name="Otillar R.P."/>
            <person name="Terry A.Y."/>
            <person name="Boore J.L."/>
            <person name="Simakov O."/>
            <person name="Marletaz F."/>
            <person name="Cho S.-J."/>
            <person name="Edsinger-Gonzales E."/>
            <person name="Havlak P."/>
            <person name="Kuo D.-H."/>
            <person name="Larsson T."/>
            <person name="Lv J."/>
            <person name="Arendt D."/>
            <person name="Savage R."/>
            <person name="Osoegawa K."/>
            <person name="de Jong P."/>
            <person name="Lindberg D.R."/>
            <person name="Seaver E.C."/>
            <person name="Weisblat D.A."/>
            <person name="Putnam N.H."/>
            <person name="Grigoriev I.V."/>
            <person name="Rokhsar D.S."/>
        </authorList>
    </citation>
    <scope>NUCLEOTIDE SEQUENCE</scope>
    <source>
        <strain evidence="4">I ESC-2004</strain>
    </source>
</reference>
<dbReference type="InterPro" id="IPR011042">
    <property type="entry name" value="6-blade_b-propeller_TolB-like"/>
</dbReference>
<evidence type="ECO:0000313" key="4">
    <source>
        <dbReference type="Proteomes" id="UP000014760"/>
    </source>
</evidence>
<dbReference type="OMA" id="RIAAFRV"/>
<dbReference type="PANTHER" id="PTHR24104:SF25">
    <property type="entry name" value="PROTEIN LIN-41"/>
    <property type="match status" value="1"/>
</dbReference>
<feature type="repeat" description="NHL" evidence="2">
    <location>
        <begin position="147"/>
        <end position="190"/>
    </location>
</feature>
<dbReference type="InterPro" id="IPR050952">
    <property type="entry name" value="TRIM-NHL_E3_ligases"/>
</dbReference>